<gene>
    <name evidence="2" type="primary">ND6</name>
</gene>
<dbReference type="AlphaFoldDB" id="A0A1I9KEA8"/>
<feature type="transmembrane region" description="Helical" evidence="1">
    <location>
        <begin position="25"/>
        <end position="45"/>
    </location>
</feature>
<feature type="transmembrane region" description="Helical" evidence="1">
    <location>
        <begin position="52"/>
        <end position="69"/>
    </location>
</feature>
<feature type="transmembrane region" description="Helical" evidence="1">
    <location>
        <begin position="89"/>
        <end position="115"/>
    </location>
</feature>
<dbReference type="EMBL" id="KT897595">
    <property type="protein sequence ID" value="ALM54930.1"/>
    <property type="molecule type" value="Genomic_DNA"/>
</dbReference>
<name>A0A1I9KEA8_9SAUR</name>
<evidence type="ECO:0000256" key="1">
    <source>
        <dbReference type="SAM" id="Phobius"/>
    </source>
</evidence>
<dbReference type="CTD" id="4541"/>
<dbReference type="RefSeq" id="YP_009328345.1">
    <property type="nucleotide sequence ID" value="NC_032085.1"/>
</dbReference>
<reference evidence="2" key="1">
    <citation type="submission" date="2015-10" db="EMBL/GenBank/DDBJ databases">
        <title>Mitochondrial genome of the Achalinus rufescens(Reptilia: Xenodermatidae).</title>
        <authorList>
            <person name="Wang D."/>
            <person name="Yang D."/>
            <person name="Huang S."/>
        </authorList>
    </citation>
    <scope>NUCLEOTIDE SEQUENCE</scope>
</reference>
<keyword evidence="1" id="KW-0812">Transmembrane</keyword>
<proteinExistence type="predicted"/>
<accession>A0A1I9KEA8</accession>
<keyword evidence="2" id="KW-0496">Mitochondrion</keyword>
<dbReference type="GeneID" id="30514492"/>
<protein>
    <submittedName>
        <fullName evidence="2">NADH dehydrogenase subunit 6</fullName>
    </submittedName>
</protein>
<keyword evidence="1" id="KW-1133">Transmembrane helix</keyword>
<organism evidence="2">
    <name type="scientific">Achalinus rufescens</name>
    <name type="common">Boulenger's odd-scaled snake</name>
    <dbReference type="NCBI Taxonomy" id="46276"/>
    <lineage>
        <taxon>Eukaryota</taxon>
        <taxon>Metazoa</taxon>
        <taxon>Chordata</taxon>
        <taxon>Craniata</taxon>
        <taxon>Vertebrata</taxon>
        <taxon>Euteleostomi</taxon>
        <taxon>Lepidosauria</taxon>
        <taxon>Squamata</taxon>
        <taxon>Bifurcata</taxon>
        <taxon>Unidentata</taxon>
        <taxon>Episquamata</taxon>
        <taxon>Toxicofera</taxon>
        <taxon>Serpentes</taxon>
        <taxon>Colubroidea</taxon>
        <taxon>Xenodermatidae</taxon>
        <taxon>Achalinus</taxon>
    </lineage>
</organism>
<evidence type="ECO:0000313" key="2">
    <source>
        <dbReference type="EMBL" id="ALM54930.1"/>
    </source>
</evidence>
<feature type="transmembrane region" description="Helical" evidence="1">
    <location>
        <begin position="127"/>
        <end position="158"/>
    </location>
</feature>
<keyword evidence="1" id="KW-0472">Membrane</keyword>
<sequence>MDYVFCLVLLLMVIGVVVLGVTPVSYYGVIALMGVAFFCCILMVMMGRMFTALATYIVYLGGLVVVFGYCVSVEKDVDVVFKIVSLKFFLFVLVGLMTCLWALKLGLGGSLVFWGRGSYVDLEVNGYGVFYCGGGLGLVVCLWGLVVTLFSVLVILGWCRKGGFRSF</sequence>
<geneLocation type="mitochondrion" evidence="2"/>